<evidence type="ECO:0000259" key="3">
    <source>
        <dbReference type="PROSITE" id="PS50076"/>
    </source>
</evidence>
<keyword evidence="1" id="KW-0143">Chaperone</keyword>
<gene>
    <name evidence="4" type="ORF">SAMEA4029009_CIC11G00000000234</name>
</gene>
<feature type="domain" description="J" evidence="3">
    <location>
        <begin position="6"/>
        <end position="71"/>
    </location>
</feature>
<sequence>MVKDTTYYDILEVQVTATEVELKKAYRKQAIKCHPDKNGNDPAAAAKFQELGEAYGILLNKELRALYDEVGIEGLKNDKLAEQADIDPAEFFKMIFGGDSFEDWIGELSMMTEISETAEILGEEDETSELNSKVTDLTVTEGTTSSTVASETPYTDMSTEVSKKKKNKMSREQQEKLRQHMEESKLKKEKRIEDLTTKLTAKVKQYQDCAGNKEALERFTNNLHTEFEDLKVESFGIQLLHLIGKAYNEHAHATIAASKTFGVSKIFTSVKSKSSRVKGGFLILKTAMDAQVAAQEMMHEQVQLEQLGAELTEEQKYRQMEAERVITGKLLAAAWATTKFEVNGILSKVSRKVLNDKSLSKKERVSRAEALVFIAKMMLSTQRSPEEDEEARIFEEMMAEASAKKSKSSKNNLSEQDYEAMFGKEEQEKEQN</sequence>
<evidence type="ECO:0000256" key="1">
    <source>
        <dbReference type="ARBA" id="ARBA00023186"/>
    </source>
</evidence>
<dbReference type="InterPro" id="IPR001623">
    <property type="entry name" value="DnaJ_domain"/>
</dbReference>
<dbReference type="InterPro" id="IPR036869">
    <property type="entry name" value="J_dom_sf"/>
</dbReference>
<evidence type="ECO:0000313" key="5">
    <source>
        <dbReference type="Proteomes" id="UP000182259"/>
    </source>
</evidence>
<proteinExistence type="predicted"/>
<dbReference type="Pfam" id="PF14308">
    <property type="entry name" value="DnaJ-X"/>
    <property type="match status" value="1"/>
</dbReference>
<evidence type="ECO:0000256" key="2">
    <source>
        <dbReference type="SAM" id="MobiDB-lite"/>
    </source>
</evidence>
<feature type="region of interest" description="Disordered" evidence="2">
    <location>
        <begin position="399"/>
        <end position="432"/>
    </location>
</feature>
<dbReference type="PANTHER" id="PTHR45006">
    <property type="entry name" value="DNAJ-LIKE PROTEIN 1"/>
    <property type="match status" value="1"/>
</dbReference>
<dbReference type="AlphaFoldDB" id="A0A1L0BWT7"/>
<dbReference type="InterPro" id="IPR026894">
    <property type="entry name" value="DnaJ_X"/>
</dbReference>
<dbReference type="SMART" id="SM00271">
    <property type="entry name" value="DnaJ"/>
    <property type="match status" value="1"/>
</dbReference>
<feature type="compositionally biased region" description="Polar residues" evidence="2">
    <location>
        <begin position="141"/>
        <end position="160"/>
    </location>
</feature>
<organism evidence="4 5">
    <name type="scientific">Sungouiella intermedia</name>
    <dbReference type="NCBI Taxonomy" id="45354"/>
    <lineage>
        <taxon>Eukaryota</taxon>
        <taxon>Fungi</taxon>
        <taxon>Dikarya</taxon>
        <taxon>Ascomycota</taxon>
        <taxon>Saccharomycotina</taxon>
        <taxon>Pichiomycetes</taxon>
        <taxon>Metschnikowiaceae</taxon>
        <taxon>Sungouiella</taxon>
    </lineage>
</organism>
<dbReference type="SUPFAM" id="SSF46565">
    <property type="entry name" value="Chaperone J-domain"/>
    <property type="match status" value="1"/>
</dbReference>
<evidence type="ECO:0000313" key="4">
    <source>
        <dbReference type="EMBL" id="SGZ55815.1"/>
    </source>
</evidence>
<dbReference type="Gene3D" id="1.10.287.110">
    <property type="entry name" value="DnaJ domain"/>
    <property type="match status" value="1"/>
</dbReference>
<feature type="region of interest" description="Disordered" evidence="2">
    <location>
        <begin position="141"/>
        <end position="188"/>
    </location>
</feature>
<dbReference type="Pfam" id="PF00226">
    <property type="entry name" value="DnaJ"/>
    <property type="match status" value="1"/>
</dbReference>
<dbReference type="InterPro" id="IPR052814">
    <property type="entry name" value="Peroxisomal_DnaJ"/>
</dbReference>
<accession>A0A1L0BWT7</accession>
<dbReference type="GO" id="GO:0005829">
    <property type="term" value="C:cytosol"/>
    <property type="evidence" value="ECO:0007669"/>
    <property type="project" value="TreeGrafter"/>
</dbReference>
<dbReference type="GO" id="GO:0016558">
    <property type="term" value="P:protein import into peroxisome matrix"/>
    <property type="evidence" value="ECO:0007669"/>
    <property type="project" value="TreeGrafter"/>
</dbReference>
<protein>
    <submittedName>
        <fullName evidence="4">CIC11C00000000234</fullName>
    </submittedName>
</protein>
<dbReference type="PANTHER" id="PTHR45006:SF1">
    <property type="entry name" value="DNAJ-LIKE PROTEIN 1"/>
    <property type="match status" value="1"/>
</dbReference>
<dbReference type="CDD" id="cd06257">
    <property type="entry name" value="DnaJ"/>
    <property type="match status" value="1"/>
</dbReference>
<dbReference type="PROSITE" id="PS50076">
    <property type="entry name" value="DNAJ_2"/>
    <property type="match status" value="1"/>
</dbReference>
<feature type="compositionally biased region" description="Basic and acidic residues" evidence="2">
    <location>
        <begin position="169"/>
        <end position="188"/>
    </location>
</feature>
<reference evidence="4 5" key="1">
    <citation type="submission" date="2016-10" db="EMBL/GenBank/DDBJ databases">
        <authorList>
            <person name="de Groot N.N."/>
        </authorList>
    </citation>
    <scope>NUCLEOTIDE SEQUENCE [LARGE SCALE GENOMIC DNA]</scope>
    <source>
        <strain evidence="4 5">PYCC 4715</strain>
    </source>
</reference>
<feature type="compositionally biased region" description="Basic and acidic residues" evidence="2">
    <location>
        <begin position="422"/>
        <end position="432"/>
    </location>
</feature>
<name>A0A1L0BWT7_9ASCO</name>
<dbReference type="FunFam" id="1.10.287.110:FF:000028">
    <property type="entry name" value="DnaJ domain protein"/>
    <property type="match status" value="1"/>
</dbReference>
<dbReference type="Proteomes" id="UP000182259">
    <property type="component" value="Chromosome IV"/>
</dbReference>
<dbReference type="PRINTS" id="PR00625">
    <property type="entry name" value="JDOMAIN"/>
</dbReference>
<dbReference type="EMBL" id="LT635767">
    <property type="protein sequence ID" value="SGZ55815.1"/>
    <property type="molecule type" value="Genomic_DNA"/>
</dbReference>